<evidence type="ECO:0000313" key="2">
    <source>
        <dbReference type="Proteomes" id="UP001085076"/>
    </source>
</evidence>
<gene>
    <name evidence="1" type="ORF">J5N97_004217</name>
</gene>
<organism evidence="1 2">
    <name type="scientific">Dioscorea zingiberensis</name>
    <dbReference type="NCBI Taxonomy" id="325984"/>
    <lineage>
        <taxon>Eukaryota</taxon>
        <taxon>Viridiplantae</taxon>
        <taxon>Streptophyta</taxon>
        <taxon>Embryophyta</taxon>
        <taxon>Tracheophyta</taxon>
        <taxon>Spermatophyta</taxon>
        <taxon>Magnoliopsida</taxon>
        <taxon>Liliopsida</taxon>
        <taxon>Dioscoreales</taxon>
        <taxon>Dioscoreaceae</taxon>
        <taxon>Dioscorea</taxon>
    </lineage>
</organism>
<reference evidence="1" key="2">
    <citation type="journal article" date="2022" name="Hortic Res">
        <title>The genome of Dioscorea zingiberensis sheds light on the biosynthesis, origin and evolution of the medicinally important diosgenin saponins.</title>
        <authorList>
            <person name="Li Y."/>
            <person name="Tan C."/>
            <person name="Li Z."/>
            <person name="Guo J."/>
            <person name="Li S."/>
            <person name="Chen X."/>
            <person name="Wang C."/>
            <person name="Dai X."/>
            <person name="Yang H."/>
            <person name="Song W."/>
            <person name="Hou L."/>
            <person name="Xu J."/>
            <person name="Tong Z."/>
            <person name="Xu A."/>
            <person name="Yuan X."/>
            <person name="Wang W."/>
            <person name="Yang Q."/>
            <person name="Chen L."/>
            <person name="Sun Z."/>
            <person name="Wang K."/>
            <person name="Pan B."/>
            <person name="Chen J."/>
            <person name="Bao Y."/>
            <person name="Liu F."/>
            <person name="Qi X."/>
            <person name="Gang D.R."/>
            <person name="Wen J."/>
            <person name="Li J."/>
        </authorList>
    </citation>
    <scope>NUCLEOTIDE SEQUENCE</scope>
    <source>
        <strain evidence="1">Dzin_1.0</strain>
    </source>
</reference>
<keyword evidence="2" id="KW-1185">Reference proteome</keyword>
<name>A0A9D5HRI3_9LILI</name>
<evidence type="ECO:0000313" key="1">
    <source>
        <dbReference type="EMBL" id="KAJ0985861.1"/>
    </source>
</evidence>
<reference evidence="1" key="1">
    <citation type="submission" date="2021-03" db="EMBL/GenBank/DDBJ databases">
        <authorList>
            <person name="Li Z."/>
            <person name="Yang C."/>
        </authorList>
    </citation>
    <scope>NUCLEOTIDE SEQUENCE</scope>
    <source>
        <strain evidence="1">Dzin_1.0</strain>
        <tissue evidence="1">Leaf</tissue>
    </source>
</reference>
<proteinExistence type="predicted"/>
<sequence length="73" mass="8373">MKKRQNFGFFVYGYSLRAASGFLLRRRLPTGRSSLASPNPQFLLPNHSQCESKTLPLVIQLWILGFFILISQD</sequence>
<protein>
    <submittedName>
        <fullName evidence="1">Uncharacterized protein</fullName>
    </submittedName>
</protein>
<dbReference type="Proteomes" id="UP001085076">
    <property type="component" value="Miscellaneous, Linkage group lg01"/>
</dbReference>
<accession>A0A9D5HRI3</accession>
<dbReference type="EMBL" id="JAGGNH010000001">
    <property type="protein sequence ID" value="KAJ0985861.1"/>
    <property type="molecule type" value="Genomic_DNA"/>
</dbReference>
<comment type="caution">
    <text evidence="1">The sequence shown here is derived from an EMBL/GenBank/DDBJ whole genome shotgun (WGS) entry which is preliminary data.</text>
</comment>
<dbReference type="AlphaFoldDB" id="A0A9D5HRI3"/>